<evidence type="ECO:0000313" key="3">
    <source>
        <dbReference type="Proteomes" id="UP000799750"/>
    </source>
</evidence>
<keyword evidence="3" id="KW-1185">Reference proteome</keyword>
<sequence length="184" mass="19393">MELGIASRWVHGRGVEGVVGGTSVGCSFESGHVSLHLPPYPTTFCTRPNAASSSGRWPCGPVCGTAAAQTGSKRGRPPRTHPAPYLVGRLSGPWPGLGLLMQVPVAKAKSNASTVAWMASRRRGEDSQPPARAAMSADSVQPTTTMPGRLRYGCAMAAVRRVRQCPQSARKVPALQSEEESCDL</sequence>
<dbReference type="EMBL" id="MU004181">
    <property type="protein sequence ID" value="KAF2502799.1"/>
    <property type="molecule type" value="Genomic_DNA"/>
</dbReference>
<proteinExistence type="predicted"/>
<dbReference type="AlphaFoldDB" id="A0A6A6RDN3"/>
<feature type="region of interest" description="Disordered" evidence="1">
    <location>
        <begin position="121"/>
        <end position="146"/>
    </location>
</feature>
<accession>A0A6A6RDN3</accession>
<reference evidence="2" key="1">
    <citation type="journal article" date="2020" name="Stud. Mycol.">
        <title>101 Dothideomycetes genomes: a test case for predicting lifestyles and emergence of pathogens.</title>
        <authorList>
            <person name="Haridas S."/>
            <person name="Albert R."/>
            <person name="Binder M."/>
            <person name="Bloem J."/>
            <person name="Labutti K."/>
            <person name="Salamov A."/>
            <person name="Andreopoulos B."/>
            <person name="Baker S."/>
            <person name="Barry K."/>
            <person name="Bills G."/>
            <person name="Bluhm B."/>
            <person name="Cannon C."/>
            <person name="Castanera R."/>
            <person name="Culley D."/>
            <person name="Daum C."/>
            <person name="Ezra D."/>
            <person name="Gonzalez J."/>
            <person name="Henrissat B."/>
            <person name="Kuo A."/>
            <person name="Liang C."/>
            <person name="Lipzen A."/>
            <person name="Lutzoni F."/>
            <person name="Magnuson J."/>
            <person name="Mondo S."/>
            <person name="Nolan M."/>
            <person name="Ohm R."/>
            <person name="Pangilinan J."/>
            <person name="Park H.-J."/>
            <person name="Ramirez L."/>
            <person name="Alfaro M."/>
            <person name="Sun H."/>
            <person name="Tritt A."/>
            <person name="Yoshinaga Y."/>
            <person name="Zwiers L.-H."/>
            <person name="Turgeon B."/>
            <person name="Goodwin S."/>
            <person name="Spatafora J."/>
            <person name="Crous P."/>
            <person name="Grigoriev I."/>
        </authorList>
    </citation>
    <scope>NUCLEOTIDE SEQUENCE</scope>
    <source>
        <strain evidence="2">CBS 269.34</strain>
    </source>
</reference>
<gene>
    <name evidence="2" type="ORF">BU16DRAFT_554833</name>
</gene>
<evidence type="ECO:0000256" key="1">
    <source>
        <dbReference type="SAM" id="MobiDB-lite"/>
    </source>
</evidence>
<name>A0A6A6RDN3_9PEZI</name>
<dbReference type="Proteomes" id="UP000799750">
    <property type="component" value="Unassembled WGS sequence"/>
</dbReference>
<evidence type="ECO:0000313" key="2">
    <source>
        <dbReference type="EMBL" id="KAF2502799.1"/>
    </source>
</evidence>
<organism evidence="2 3">
    <name type="scientific">Lophium mytilinum</name>
    <dbReference type="NCBI Taxonomy" id="390894"/>
    <lineage>
        <taxon>Eukaryota</taxon>
        <taxon>Fungi</taxon>
        <taxon>Dikarya</taxon>
        <taxon>Ascomycota</taxon>
        <taxon>Pezizomycotina</taxon>
        <taxon>Dothideomycetes</taxon>
        <taxon>Pleosporomycetidae</taxon>
        <taxon>Mytilinidiales</taxon>
        <taxon>Mytilinidiaceae</taxon>
        <taxon>Lophium</taxon>
    </lineage>
</organism>
<protein>
    <submittedName>
        <fullName evidence="2">Uncharacterized protein</fullName>
    </submittedName>
</protein>